<accession>A0A067L0L6</accession>
<dbReference type="EMBL" id="KK914317">
    <property type="protein sequence ID" value="KDP42011.1"/>
    <property type="molecule type" value="Genomic_DNA"/>
</dbReference>
<sequence length="77" mass="7830">MVKMASYAIPILFLILFASYNTAIARKTRVPKTIADENKENPRVIGESKTGVGGHGSTGGGPGGPRGPAPGGLGSHV</sequence>
<feature type="region of interest" description="Disordered" evidence="1">
    <location>
        <begin position="32"/>
        <end position="77"/>
    </location>
</feature>
<name>A0A067L0L6_JATCU</name>
<protein>
    <recommendedName>
        <fullName evidence="5">Glycine-rich protein</fullName>
    </recommendedName>
</protein>
<organism evidence="3 4">
    <name type="scientific">Jatropha curcas</name>
    <name type="common">Barbados nut</name>
    <dbReference type="NCBI Taxonomy" id="180498"/>
    <lineage>
        <taxon>Eukaryota</taxon>
        <taxon>Viridiplantae</taxon>
        <taxon>Streptophyta</taxon>
        <taxon>Embryophyta</taxon>
        <taxon>Tracheophyta</taxon>
        <taxon>Spermatophyta</taxon>
        <taxon>Magnoliopsida</taxon>
        <taxon>eudicotyledons</taxon>
        <taxon>Gunneridae</taxon>
        <taxon>Pentapetalae</taxon>
        <taxon>rosids</taxon>
        <taxon>fabids</taxon>
        <taxon>Malpighiales</taxon>
        <taxon>Euphorbiaceae</taxon>
        <taxon>Crotonoideae</taxon>
        <taxon>Jatropheae</taxon>
        <taxon>Jatropha</taxon>
    </lineage>
</organism>
<evidence type="ECO:0000313" key="4">
    <source>
        <dbReference type="Proteomes" id="UP000027138"/>
    </source>
</evidence>
<keyword evidence="2" id="KW-0732">Signal</keyword>
<evidence type="ECO:0000313" key="3">
    <source>
        <dbReference type="EMBL" id="KDP42011.1"/>
    </source>
</evidence>
<feature type="chain" id="PRO_5001640051" description="Glycine-rich protein" evidence="2">
    <location>
        <begin position="26"/>
        <end position="77"/>
    </location>
</feature>
<evidence type="ECO:0000256" key="2">
    <source>
        <dbReference type="SAM" id="SignalP"/>
    </source>
</evidence>
<gene>
    <name evidence="3" type="ORF">JCGZ_27029</name>
</gene>
<dbReference type="AlphaFoldDB" id="A0A067L0L6"/>
<feature type="signal peptide" evidence="2">
    <location>
        <begin position="1"/>
        <end position="25"/>
    </location>
</feature>
<feature type="compositionally biased region" description="Gly residues" evidence="1">
    <location>
        <begin position="51"/>
        <end position="77"/>
    </location>
</feature>
<reference evidence="3 4" key="1">
    <citation type="journal article" date="2014" name="PLoS ONE">
        <title>Global Analysis of Gene Expression Profiles in Physic Nut (Jatropha curcas L.) Seedlings Exposed to Salt Stress.</title>
        <authorList>
            <person name="Zhang L."/>
            <person name="Zhang C."/>
            <person name="Wu P."/>
            <person name="Chen Y."/>
            <person name="Li M."/>
            <person name="Jiang H."/>
            <person name="Wu G."/>
        </authorList>
    </citation>
    <scope>NUCLEOTIDE SEQUENCE [LARGE SCALE GENOMIC DNA]</scope>
    <source>
        <strain evidence="4">cv. GZQX0401</strain>
        <tissue evidence="3">Young leaves</tissue>
    </source>
</reference>
<evidence type="ECO:0000256" key="1">
    <source>
        <dbReference type="SAM" id="MobiDB-lite"/>
    </source>
</evidence>
<dbReference type="Proteomes" id="UP000027138">
    <property type="component" value="Unassembled WGS sequence"/>
</dbReference>
<evidence type="ECO:0008006" key="5">
    <source>
        <dbReference type="Google" id="ProtNLM"/>
    </source>
</evidence>
<proteinExistence type="predicted"/>
<keyword evidence="4" id="KW-1185">Reference proteome</keyword>